<protein>
    <submittedName>
        <fullName evidence="1">SRPBCC family protein</fullName>
    </submittedName>
</protein>
<sequence length="158" mass="17023">MTEPLATIDFLTHSKVHIAAGAAAIWPHIVDSDGWRRGQLLTPLGGPTGSVGQRFHAASPEAPDVALYYVENAELVPAQRRTIRLDTLDGTFMGFATWELTPAGDGTMVAYDVYSRGPMLPPGQSAEDLLAWAQQMMDEGLVRLKGFIEGKDLGSEVA</sequence>
<proteinExistence type="predicted"/>
<evidence type="ECO:0000313" key="1">
    <source>
        <dbReference type="EMBL" id="MFC3515015.1"/>
    </source>
</evidence>
<dbReference type="Pfam" id="PF10604">
    <property type="entry name" value="Polyketide_cyc2"/>
    <property type="match status" value="1"/>
</dbReference>
<accession>A0ABV7QRQ7</accession>
<organism evidence="1 2">
    <name type="scientific">Amycolatopsis halotolerans</name>
    <dbReference type="NCBI Taxonomy" id="330083"/>
    <lineage>
        <taxon>Bacteria</taxon>
        <taxon>Bacillati</taxon>
        <taxon>Actinomycetota</taxon>
        <taxon>Actinomycetes</taxon>
        <taxon>Pseudonocardiales</taxon>
        <taxon>Pseudonocardiaceae</taxon>
        <taxon>Amycolatopsis</taxon>
    </lineage>
</organism>
<gene>
    <name evidence="1" type="ORF">ACFORO_32915</name>
</gene>
<dbReference type="SUPFAM" id="SSF55961">
    <property type="entry name" value="Bet v1-like"/>
    <property type="match status" value="1"/>
</dbReference>
<keyword evidence="2" id="KW-1185">Reference proteome</keyword>
<evidence type="ECO:0000313" key="2">
    <source>
        <dbReference type="Proteomes" id="UP001595764"/>
    </source>
</evidence>
<comment type="caution">
    <text evidence="1">The sequence shown here is derived from an EMBL/GenBank/DDBJ whole genome shotgun (WGS) entry which is preliminary data.</text>
</comment>
<name>A0ABV7QRQ7_9PSEU</name>
<dbReference type="InterPro" id="IPR023393">
    <property type="entry name" value="START-like_dom_sf"/>
</dbReference>
<dbReference type="InterPro" id="IPR019587">
    <property type="entry name" value="Polyketide_cyclase/dehydratase"/>
</dbReference>
<reference evidence="2" key="1">
    <citation type="journal article" date="2019" name="Int. J. Syst. Evol. Microbiol.">
        <title>The Global Catalogue of Microorganisms (GCM) 10K type strain sequencing project: providing services to taxonomists for standard genome sequencing and annotation.</title>
        <authorList>
            <consortium name="The Broad Institute Genomics Platform"/>
            <consortium name="The Broad Institute Genome Sequencing Center for Infectious Disease"/>
            <person name="Wu L."/>
            <person name="Ma J."/>
        </authorList>
    </citation>
    <scope>NUCLEOTIDE SEQUENCE [LARGE SCALE GENOMIC DNA]</scope>
    <source>
        <strain evidence="2">CGMCC 4.7682</strain>
    </source>
</reference>
<dbReference type="Proteomes" id="UP001595764">
    <property type="component" value="Unassembled WGS sequence"/>
</dbReference>
<dbReference type="EMBL" id="JBHRWI010000043">
    <property type="protein sequence ID" value="MFC3515015.1"/>
    <property type="molecule type" value="Genomic_DNA"/>
</dbReference>
<dbReference type="RefSeq" id="WP_377873509.1">
    <property type="nucleotide sequence ID" value="NZ_JBHMAY010000052.1"/>
</dbReference>
<dbReference type="Gene3D" id="3.30.530.20">
    <property type="match status" value="1"/>
</dbReference>